<dbReference type="Proteomes" id="UP000034543">
    <property type="component" value="Unassembled WGS sequence"/>
</dbReference>
<gene>
    <name evidence="2" type="ORF">UV59_C0005G0034</name>
</gene>
<dbReference type="InterPro" id="IPR036439">
    <property type="entry name" value="Dockerin_dom_sf"/>
</dbReference>
<evidence type="ECO:0000256" key="1">
    <source>
        <dbReference type="SAM" id="Phobius"/>
    </source>
</evidence>
<protein>
    <submittedName>
        <fullName evidence="2">Peptidase M11 gametolysin</fullName>
    </submittedName>
</protein>
<dbReference type="AlphaFoldDB" id="A0A0G1FG01"/>
<keyword evidence="1" id="KW-0812">Transmembrane</keyword>
<name>A0A0G1FG01_9BACT</name>
<dbReference type="GO" id="GO:0000272">
    <property type="term" value="P:polysaccharide catabolic process"/>
    <property type="evidence" value="ECO:0007669"/>
    <property type="project" value="InterPro"/>
</dbReference>
<sequence length="720" mass="80293">MKNYFIIIVSLTLITIGSLTLFLRFISEPDSGKRVLADSIEETQIFAQQLKHNSNEINEQLNKNRYDITQLRYLLEHRKRKILERISDDPTILVQAFDEGEKIRLQLPPAVKNLVEQKVEIEGKIEISHFDNFKSKTSKTLYKLSNDSGDKTELFFLNVPPTLVTNMHVRVNGIKLENKMLVLPKNGQEVEIHKSRDGVLASTTVKKIAVIMYNFLDNAQQPFTAEQIRQELFVKTKSVNTYLSEVSYGTTHLEGHFHPDADIYGWYTIPYLSAAPATCEISGPWQEAAINQAAASGFDVNNYTTLLFVLPAINNCTYGIAGATLGGSPGIIWTQGEIDSFVLIHEFGHTLSLNHANAYLCKNVFGTPVAIDGSCMSEEYGDPFDEMGWIHGLHFSTYHRLKANFSDALHFQNITSSGSYTLEPAETSSQNVKTLVIPRKLGVNQQVPDYYYLEFRQPFGIFDTFLTGDPVINGVSIRIGKPTTTSQSLLIDTTPETATFSDAALAVGKTFTDSTEGVTISTLAITPQQATVEINLFERTCKHNPPTLNIYPNVIWVTPGTSVTYSWYVTNNDSSICPASNFILSASVPPGFTFNFPINRLMLYPGQKYGIGFSVTSPTTITESVYNLHFTATNENFPEIYNTILAQYNNLNAVNPSPSPLLCATDYNHDGVFTTADLLIFIPNLYVQFYTTPNADITQDGLVNIIDFGHIFKNVSYGCQ</sequence>
<keyword evidence="1" id="KW-0472">Membrane</keyword>
<comment type="caution">
    <text evidence="2">The sequence shown here is derived from an EMBL/GenBank/DDBJ whole genome shotgun (WGS) entry which is preliminary data.</text>
</comment>
<dbReference type="EMBL" id="LCFB01000005">
    <property type="protein sequence ID" value="KKS85783.1"/>
    <property type="molecule type" value="Genomic_DNA"/>
</dbReference>
<keyword evidence="1" id="KW-1133">Transmembrane helix</keyword>
<feature type="transmembrane region" description="Helical" evidence="1">
    <location>
        <begin position="6"/>
        <end position="26"/>
    </location>
</feature>
<proteinExistence type="predicted"/>
<organism evidence="2 3">
    <name type="scientific">Candidatus Gottesmanbacteria bacterium GW2011_GWA1_43_11</name>
    <dbReference type="NCBI Taxonomy" id="1618436"/>
    <lineage>
        <taxon>Bacteria</taxon>
        <taxon>Candidatus Gottesmaniibacteriota</taxon>
    </lineage>
</organism>
<evidence type="ECO:0000313" key="2">
    <source>
        <dbReference type="EMBL" id="KKS85783.1"/>
    </source>
</evidence>
<dbReference type="STRING" id="1618436.UV59_C0005G0034"/>
<evidence type="ECO:0000313" key="3">
    <source>
        <dbReference type="Proteomes" id="UP000034543"/>
    </source>
</evidence>
<accession>A0A0G1FG01</accession>
<dbReference type="SUPFAM" id="SSF63446">
    <property type="entry name" value="Type I dockerin domain"/>
    <property type="match status" value="1"/>
</dbReference>
<reference evidence="2 3" key="1">
    <citation type="journal article" date="2015" name="Nature">
        <title>rRNA introns, odd ribosomes, and small enigmatic genomes across a large radiation of phyla.</title>
        <authorList>
            <person name="Brown C.T."/>
            <person name="Hug L.A."/>
            <person name="Thomas B.C."/>
            <person name="Sharon I."/>
            <person name="Castelle C.J."/>
            <person name="Singh A."/>
            <person name="Wilkins M.J."/>
            <person name="Williams K.H."/>
            <person name="Banfield J.F."/>
        </authorList>
    </citation>
    <scope>NUCLEOTIDE SEQUENCE [LARGE SCALE GENOMIC DNA]</scope>
</reference>